<evidence type="ECO:0000256" key="1">
    <source>
        <dbReference type="SAM" id="MobiDB-lite"/>
    </source>
</evidence>
<reference evidence="2 3" key="1">
    <citation type="submission" date="2020-10" db="EMBL/GenBank/DDBJ databases">
        <title>Eggerthella sp. nov., isolated from human feces.</title>
        <authorList>
            <person name="Yajun G."/>
        </authorList>
    </citation>
    <scope>NUCLEOTIDE SEQUENCE [LARGE SCALE GENOMIC DNA]</scope>
    <source>
        <strain evidence="2 3">HF-1101</strain>
    </source>
</reference>
<accession>A0A6L7IN27</accession>
<name>A0A6L7IN27_9ACTN</name>
<dbReference type="RefSeq" id="WP_160940985.1">
    <property type="nucleotide sequence ID" value="NZ_CP063310.1"/>
</dbReference>
<organism evidence="2 3">
    <name type="scientific">Eggerthella guodeyinii</name>
    <dbReference type="NCBI Taxonomy" id="2690837"/>
    <lineage>
        <taxon>Bacteria</taxon>
        <taxon>Bacillati</taxon>
        <taxon>Actinomycetota</taxon>
        <taxon>Coriobacteriia</taxon>
        <taxon>Eggerthellales</taxon>
        <taxon>Eggerthellaceae</taxon>
        <taxon>Eggerthella</taxon>
    </lineage>
</organism>
<gene>
    <name evidence="2" type="ORF">GS424_016805</name>
</gene>
<proteinExistence type="predicted"/>
<evidence type="ECO:0000313" key="2">
    <source>
        <dbReference type="EMBL" id="QOS68125.1"/>
    </source>
</evidence>
<dbReference type="AlphaFoldDB" id="A0A6L7IN27"/>
<dbReference type="Proteomes" id="UP000478463">
    <property type="component" value="Chromosome"/>
</dbReference>
<feature type="compositionally biased region" description="Polar residues" evidence="1">
    <location>
        <begin position="42"/>
        <end position="60"/>
    </location>
</feature>
<dbReference type="KEGG" id="egd:GS424_016805"/>
<dbReference type="EMBL" id="CP063310">
    <property type="protein sequence ID" value="QOS68125.1"/>
    <property type="molecule type" value="Genomic_DNA"/>
</dbReference>
<evidence type="ECO:0000313" key="3">
    <source>
        <dbReference type="Proteomes" id="UP000478463"/>
    </source>
</evidence>
<protein>
    <submittedName>
        <fullName evidence="2">Uncharacterized protein</fullName>
    </submittedName>
</protein>
<sequence length="128" mass="13582">MAVAPESLNSSTFQVEGRSRCVPQGTSVASILAPIVAKGTPTPGSNSWPSSRPPSAQATESRWALGRKDEAVAVFAEVLSAVAAYRFFRVVADEGAAVEPVLKSLADRLARVAWWHPRHGRRAASAQS</sequence>
<feature type="region of interest" description="Disordered" evidence="1">
    <location>
        <begin position="39"/>
        <end position="61"/>
    </location>
</feature>